<dbReference type="Gene3D" id="1.10.10.2910">
    <property type="match status" value="1"/>
</dbReference>
<accession>A0A0F4KQ43</accession>
<dbReference type="EMBL" id="JXBZ01000008">
    <property type="protein sequence ID" value="KJY48505.1"/>
    <property type="molecule type" value="Genomic_DNA"/>
</dbReference>
<evidence type="ECO:0000313" key="2">
    <source>
        <dbReference type="EMBL" id="KJY48505.1"/>
    </source>
</evidence>
<dbReference type="HOGENOM" id="CLU_057454_1_0_9"/>
<feature type="domain" description="IrrE N-terminal-like" evidence="1">
    <location>
        <begin position="170"/>
        <end position="297"/>
    </location>
</feature>
<dbReference type="OrthoDB" id="9796786at2"/>
<reference evidence="2 3" key="1">
    <citation type="submission" date="2014-12" db="EMBL/GenBank/DDBJ databases">
        <title>Comparative genomics of the lactic acid bacteria isolated from the honey bee gut.</title>
        <authorList>
            <person name="Ellegaard K.M."/>
            <person name="Tamarit D."/>
            <person name="Javelind E."/>
            <person name="Olofsson T."/>
            <person name="Andersson S.G."/>
            <person name="Vasquez A."/>
        </authorList>
    </citation>
    <scope>NUCLEOTIDE SEQUENCE [LARGE SCALE GENOMIC DNA]</scope>
    <source>
        <strain evidence="2 3">Hon2</strain>
    </source>
</reference>
<evidence type="ECO:0000259" key="1">
    <source>
        <dbReference type="Pfam" id="PF06114"/>
    </source>
</evidence>
<dbReference type="PATRIC" id="fig|1218508.4.peg.887"/>
<gene>
    <name evidence="2" type="ORF">JG29_09040</name>
</gene>
<dbReference type="RefSeq" id="WP_045922773.1">
    <property type="nucleotide sequence ID" value="NZ_JBHTHW010000008.1"/>
</dbReference>
<dbReference type="Pfam" id="PF06114">
    <property type="entry name" value="Peptidase_M78"/>
    <property type="match status" value="1"/>
</dbReference>
<dbReference type="InterPro" id="IPR052345">
    <property type="entry name" value="Rad_response_metalloprotease"/>
</dbReference>
<dbReference type="InterPro" id="IPR010359">
    <property type="entry name" value="IrrE_HExxH"/>
</dbReference>
<dbReference type="PANTHER" id="PTHR43236">
    <property type="entry name" value="ANTITOXIN HIGA1"/>
    <property type="match status" value="1"/>
</dbReference>
<comment type="caution">
    <text evidence="2">The sequence shown here is derived from an EMBL/GenBank/DDBJ whole genome shotgun (WGS) entry which is preliminary data.</text>
</comment>
<organism evidence="2 3">
    <name type="scientific">Bombilactobacillus mellis</name>
    <dbReference type="NCBI Taxonomy" id="1218508"/>
    <lineage>
        <taxon>Bacteria</taxon>
        <taxon>Bacillati</taxon>
        <taxon>Bacillota</taxon>
        <taxon>Bacilli</taxon>
        <taxon>Lactobacillales</taxon>
        <taxon>Lactobacillaceae</taxon>
        <taxon>Bombilactobacillus</taxon>
    </lineage>
</organism>
<dbReference type="AlphaFoldDB" id="A0A0F4KQ43"/>
<name>A0A0F4KQ43_9LACO</name>
<evidence type="ECO:0000313" key="3">
    <source>
        <dbReference type="Proteomes" id="UP000033695"/>
    </source>
</evidence>
<proteinExistence type="predicted"/>
<keyword evidence="3" id="KW-1185">Reference proteome</keyword>
<dbReference type="Proteomes" id="UP000033695">
    <property type="component" value="Unassembled WGS sequence"/>
</dbReference>
<sequence>MTKTIRIPVNHTVIDWAINYGEKSYEELIQKYKINSWKNPKKKNDSPTLKQLQNFSNDTRIPFYYFLNDEIPKEDHSFVKFRTVNNSNVIPSRKLIDTINNMKSRQAWMKDYINEEKVNNQFKLNSFITFDISINTAAKKVAHLLDYKKTYEKRNTDEDTFKIIRQKISSLGIMVMKNGVVGFNNYRKLDVNEFRAFALVDNVAPLIFINKNDSQKAQIFSLVHEFIHILIGQSEILNVSPDLSNIELTKKKERWINSVTINTLLPKEDVLKYINKDNPKESILSISKHFHTSLMATSIYLKELGIYKNIDYIINWAREKQDTAVSIKNNKEKKSVPAFYNTAISRVDARFANAVINSEKSGQTPIGSAASMLGVSVKSYDRFVQKFFNLE</sequence>
<protein>
    <recommendedName>
        <fullName evidence="1">IrrE N-terminal-like domain-containing protein</fullName>
    </recommendedName>
</protein>
<dbReference type="PANTHER" id="PTHR43236:SF2">
    <property type="entry name" value="BLL0069 PROTEIN"/>
    <property type="match status" value="1"/>
</dbReference>